<sequence>MHVELKGRLAERGQQPLGDYCPIDLAMQAVGQRSTILLLREAYYGVTRFDDFAARTGLTEATTASRLKALVDIGVLAKTEYQEPGKRRRYEYQLTESGKDLMPVVFGLAQWSNRHHAPPEPLELTHDGHPVEIVARCTKGHLPELNELTVTV</sequence>
<comment type="caution">
    <text evidence="5">The sequence shown here is derived from an EMBL/GenBank/DDBJ whole genome shotgun (WGS) entry which is preliminary data.</text>
</comment>
<evidence type="ECO:0000256" key="2">
    <source>
        <dbReference type="ARBA" id="ARBA00023125"/>
    </source>
</evidence>
<name>A0ABP4CAL9_9ACTN</name>
<dbReference type="Proteomes" id="UP001500542">
    <property type="component" value="Unassembled WGS sequence"/>
</dbReference>
<evidence type="ECO:0000256" key="3">
    <source>
        <dbReference type="ARBA" id="ARBA00023163"/>
    </source>
</evidence>
<proteinExistence type="predicted"/>
<dbReference type="PANTHER" id="PTHR33204">
    <property type="entry name" value="TRANSCRIPTIONAL REGULATOR, MARR FAMILY"/>
    <property type="match status" value="1"/>
</dbReference>
<feature type="domain" description="HTH hxlR-type" evidence="4">
    <location>
        <begin position="21"/>
        <end position="120"/>
    </location>
</feature>
<dbReference type="InterPro" id="IPR002577">
    <property type="entry name" value="HTH_HxlR"/>
</dbReference>
<dbReference type="SUPFAM" id="SSF46785">
    <property type="entry name" value="Winged helix' DNA-binding domain"/>
    <property type="match status" value="1"/>
</dbReference>
<evidence type="ECO:0000259" key="4">
    <source>
        <dbReference type="PROSITE" id="PS51118"/>
    </source>
</evidence>
<dbReference type="InterPro" id="IPR036390">
    <property type="entry name" value="WH_DNA-bd_sf"/>
</dbReference>
<dbReference type="PROSITE" id="PS51118">
    <property type="entry name" value="HTH_HXLR"/>
    <property type="match status" value="1"/>
</dbReference>
<reference evidence="6" key="1">
    <citation type="journal article" date="2019" name="Int. J. Syst. Evol. Microbiol.">
        <title>The Global Catalogue of Microorganisms (GCM) 10K type strain sequencing project: providing services to taxonomists for standard genome sequencing and annotation.</title>
        <authorList>
            <consortium name="The Broad Institute Genomics Platform"/>
            <consortium name="The Broad Institute Genome Sequencing Center for Infectious Disease"/>
            <person name="Wu L."/>
            <person name="Ma J."/>
        </authorList>
    </citation>
    <scope>NUCLEOTIDE SEQUENCE [LARGE SCALE GENOMIC DNA]</scope>
    <source>
        <strain evidence="6">JCM 10977</strain>
    </source>
</reference>
<dbReference type="Gene3D" id="1.10.10.10">
    <property type="entry name" value="Winged helix-like DNA-binding domain superfamily/Winged helix DNA-binding domain"/>
    <property type="match status" value="1"/>
</dbReference>
<accession>A0ABP4CAL9</accession>
<dbReference type="EMBL" id="BAAAHK010000024">
    <property type="protein sequence ID" value="GAA0962987.1"/>
    <property type="molecule type" value="Genomic_DNA"/>
</dbReference>
<evidence type="ECO:0000313" key="5">
    <source>
        <dbReference type="EMBL" id="GAA0962987.1"/>
    </source>
</evidence>
<keyword evidence="3" id="KW-0804">Transcription</keyword>
<protein>
    <submittedName>
        <fullName evidence="5">Helix-turn-helix domain-containing protein</fullName>
    </submittedName>
</protein>
<evidence type="ECO:0000256" key="1">
    <source>
        <dbReference type="ARBA" id="ARBA00023015"/>
    </source>
</evidence>
<dbReference type="PANTHER" id="PTHR33204:SF18">
    <property type="entry name" value="TRANSCRIPTIONAL REGULATORY PROTEIN"/>
    <property type="match status" value="1"/>
</dbReference>
<evidence type="ECO:0000313" key="6">
    <source>
        <dbReference type="Proteomes" id="UP001500542"/>
    </source>
</evidence>
<keyword evidence="6" id="KW-1185">Reference proteome</keyword>
<dbReference type="Pfam" id="PF01638">
    <property type="entry name" value="HxlR"/>
    <property type="match status" value="1"/>
</dbReference>
<dbReference type="RefSeq" id="WP_343983851.1">
    <property type="nucleotide sequence ID" value="NZ_BAAAHK010000024.1"/>
</dbReference>
<organism evidence="5 6">
    <name type="scientific">Kribbella koreensis</name>
    <dbReference type="NCBI Taxonomy" id="57909"/>
    <lineage>
        <taxon>Bacteria</taxon>
        <taxon>Bacillati</taxon>
        <taxon>Actinomycetota</taxon>
        <taxon>Actinomycetes</taxon>
        <taxon>Propionibacteriales</taxon>
        <taxon>Kribbellaceae</taxon>
        <taxon>Kribbella</taxon>
    </lineage>
</organism>
<keyword evidence="2" id="KW-0238">DNA-binding</keyword>
<gene>
    <name evidence="5" type="ORF">GCM10009554_81790</name>
</gene>
<keyword evidence="1" id="KW-0805">Transcription regulation</keyword>
<dbReference type="InterPro" id="IPR036388">
    <property type="entry name" value="WH-like_DNA-bd_sf"/>
</dbReference>